<dbReference type="RefSeq" id="WP_147526625.1">
    <property type="nucleotide sequence ID" value="NZ_SAYG01000007.1"/>
</dbReference>
<gene>
    <name evidence="1" type="ORF">EPJ70_06550</name>
</gene>
<reference evidence="1 2" key="1">
    <citation type="journal article" date="1992" name="Lakartidningen">
        <title>[Penicillin V and not amoxicillin is the first choice preparation in acute otitis].</title>
        <authorList>
            <person name="Kamme C."/>
            <person name="Lundgren K."/>
            <person name="Prellner K."/>
        </authorList>
    </citation>
    <scope>NUCLEOTIDE SEQUENCE [LARGE SCALE GENOMIC DNA]</scope>
    <source>
        <strain evidence="1 2">PC3714II</strain>
    </source>
</reference>
<accession>A0A5C8F5Q3</accession>
<evidence type="ECO:0000313" key="2">
    <source>
        <dbReference type="Proteomes" id="UP000324574"/>
    </source>
</evidence>
<organism evidence="1 2">
    <name type="scientific">Brachyspira aalborgi</name>
    <dbReference type="NCBI Taxonomy" id="29522"/>
    <lineage>
        <taxon>Bacteria</taxon>
        <taxon>Pseudomonadati</taxon>
        <taxon>Spirochaetota</taxon>
        <taxon>Spirochaetia</taxon>
        <taxon>Brachyspirales</taxon>
        <taxon>Brachyspiraceae</taxon>
        <taxon>Brachyspira</taxon>
    </lineage>
</organism>
<evidence type="ECO:0000313" key="1">
    <source>
        <dbReference type="EMBL" id="TXJ44829.1"/>
    </source>
</evidence>
<name>A0A5C8F5Q3_9SPIR</name>
<protein>
    <submittedName>
        <fullName evidence="1">Uncharacterized protein</fullName>
    </submittedName>
</protein>
<dbReference type="Gene3D" id="3.90.550.10">
    <property type="entry name" value="Spore Coat Polysaccharide Biosynthesis Protein SpsA, Chain A"/>
    <property type="match status" value="1"/>
</dbReference>
<sequence length="369" mass="44182">MIKFFTKIRKITFKKKHRNNKPQKSDIDTIVWWIPFKNLRNAVRNLLNDYTNLLNMNAENFGNINFNYINRSNEIIQKLNEIKIELNKLDIRNKARMQLLSMGEERIIKPIRNEKLIVSLTTYPQRIVDIDVVIFSLINQSIKPDKIILWLAYEEFPNLERDIPNHVLNLKKLGLEIEFCHNIYSYKKLIYALEKYPNNLIVTADDDIYYPYNWLEKLYKSYLENPNVIHCHRAHRIIFDDKNNILPYNQWLQEFKPKNSNPSYLNFATGCGGILYNSKLLHNDIFNEELFFKLSPKNDDVWFWAMALLKNTKINIIKSNILPIVDYELGYNYYNKLVDINVVQNFNDIQLDNCFKYYGDKLKNKLFEE</sequence>
<proteinExistence type="predicted"/>
<dbReference type="AlphaFoldDB" id="A0A5C8F5Q3"/>
<dbReference type="SUPFAM" id="SSF53448">
    <property type="entry name" value="Nucleotide-diphospho-sugar transferases"/>
    <property type="match status" value="1"/>
</dbReference>
<comment type="caution">
    <text evidence="1">The sequence shown here is derived from an EMBL/GenBank/DDBJ whole genome shotgun (WGS) entry which is preliminary data.</text>
</comment>
<dbReference type="Proteomes" id="UP000324574">
    <property type="component" value="Unassembled WGS sequence"/>
</dbReference>
<dbReference type="EMBL" id="SAYG01000007">
    <property type="protein sequence ID" value="TXJ44829.1"/>
    <property type="molecule type" value="Genomic_DNA"/>
</dbReference>
<dbReference type="InterPro" id="IPR029044">
    <property type="entry name" value="Nucleotide-diphossugar_trans"/>
</dbReference>